<feature type="compositionally biased region" description="Gly residues" evidence="1">
    <location>
        <begin position="503"/>
        <end position="514"/>
    </location>
</feature>
<evidence type="ECO:0000313" key="3">
    <source>
        <dbReference type="EMBL" id="MDD2176169.1"/>
    </source>
</evidence>
<feature type="domain" description="DUF4347" evidence="2">
    <location>
        <begin position="17"/>
        <end position="178"/>
    </location>
</feature>
<dbReference type="Pfam" id="PF14252">
    <property type="entry name" value="DUF4347"/>
    <property type="match status" value="1"/>
</dbReference>
<accession>A0ABT5RR46</accession>
<evidence type="ECO:0000259" key="2">
    <source>
        <dbReference type="Pfam" id="PF14252"/>
    </source>
</evidence>
<comment type="caution">
    <text evidence="3">The sequence shown here is derived from an EMBL/GenBank/DDBJ whole genome shotgun (WGS) entry which is preliminary data.</text>
</comment>
<evidence type="ECO:0000256" key="1">
    <source>
        <dbReference type="SAM" id="MobiDB-lite"/>
    </source>
</evidence>
<gene>
    <name evidence="3" type="ORF">OIN59_01925</name>
</gene>
<evidence type="ECO:0000313" key="4">
    <source>
        <dbReference type="Proteomes" id="UP001148932"/>
    </source>
</evidence>
<name>A0ABT5RR46_9BURK</name>
<dbReference type="RefSeq" id="WP_274106590.1">
    <property type="nucleotide sequence ID" value="NZ_JAPCKI010000001.1"/>
</dbReference>
<protein>
    <submittedName>
        <fullName evidence="3">DUF4347 domain-containing protein</fullName>
    </submittedName>
</protein>
<keyword evidence="4" id="KW-1185">Reference proteome</keyword>
<feature type="compositionally biased region" description="Low complexity" evidence="1">
    <location>
        <begin position="515"/>
        <end position="528"/>
    </location>
</feature>
<feature type="region of interest" description="Disordered" evidence="1">
    <location>
        <begin position="500"/>
        <end position="528"/>
    </location>
</feature>
<dbReference type="EMBL" id="JAPCKI010000001">
    <property type="protein sequence ID" value="MDD2176169.1"/>
    <property type="molecule type" value="Genomic_DNA"/>
</dbReference>
<dbReference type="InterPro" id="IPR025592">
    <property type="entry name" value="DUF4347"/>
</dbReference>
<proteinExistence type="predicted"/>
<reference evidence="3" key="1">
    <citation type="submission" date="2022-10" db="EMBL/GenBank/DDBJ databases">
        <title>Description of microaerobic benzene degrading bacteria.</title>
        <authorList>
            <person name="Bedics A."/>
            <person name="Tancsics A."/>
            <person name="Banerjee S."/>
        </authorList>
    </citation>
    <scope>NUCLEOTIDE SEQUENCE</scope>
    <source>
        <strain evidence="3">D2M1</strain>
    </source>
</reference>
<organism evidence="3 4">
    <name type="scientific">Acidovorax benzenivorans</name>
    <dbReference type="NCBI Taxonomy" id="2987520"/>
    <lineage>
        <taxon>Bacteria</taxon>
        <taxon>Pseudomonadati</taxon>
        <taxon>Pseudomonadota</taxon>
        <taxon>Betaproteobacteria</taxon>
        <taxon>Burkholderiales</taxon>
        <taxon>Comamonadaceae</taxon>
        <taxon>Acidovorax</taxon>
    </lineage>
</organism>
<dbReference type="Proteomes" id="UP001148932">
    <property type="component" value="Unassembled WGS sequence"/>
</dbReference>
<sequence>MTTDHTPSAPSSSAQEVLFIDSRVPDLQAIMAAIRPGVKVVILDPSENGVAQMAKALEGLHGLASISVVSHGDEGVLLLGNGSLFGGNLEQYQAQLKAVGAALGSDGDLLLYGCDVGAGEAGAQFLQTLAQLTGADVAASNDSTAGAVRGGDWDLEVTSGQIEATAALDVQALEGYDFSLHTASVNTVAQLKAAIASGSSDGSDDVITFTGNITFVGASDTVAINVTDGHTMSIVGGGFTLSGGNLARVLNVASGGAGSAVSIDNLTITNGFVTGAGGDRTAGPGGAGGDALGAGIYNVGTLTITNSTISSNKAAGGGGAGGNLFNGSAAGAGGGGGGYGSTFGGAGGDNFGGGIQAGPSAGVGGRGSGYNSGSNFLGGAGGSTVGGAGSNYGVGYSNGGAGGSANAGGSLQIGGGGGGAGYDAAGGRGGNAAGGIYSTGTLTVTTSSITNNIGAGGGGGGGGIVGNGSGAGGVGGVGIGGIWNKGGTVKLDAATNTSLSTGNTGGGGFGGTGDTPGNTGSATSTVSTTNGGTTVTNYIPSSLTSATYDASTGTLVVTAAGMTTGDTIDVSKLSLTGQGGSYTLTSANVTASSSTAFAVTLNAADQLAINGVLNQNGTSAVDTTTFNLAAAANWDATTTSSADLTGNGVTVSNVVAPTITSATYDGTTHVFIIAGTNLVKTIGATNDVTISTLTITGEGGATRTLSTTGNVEVTSATSFTFTLAGADIAAVDSLLNKNGTSSASSTTYNLAVADDWNSVVTGGSIADLTGNGITVSNAAPSITSATYDAATGILSVSAVNIVGGDTIDVSKLSLTGQGGSYTLTSANVTASSSTAFAVTLNAADQ</sequence>
<feature type="non-terminal residue" evidence="3">
    <location>
        <position position="845"/>
    </location>
</feature>